<evidence type="ECO:0000259" key="8">
    <source>
        <dbReference type="Pfam" id="PF03807"/>
    </source>
</evidence>
<comment type="pathway">
    <text evidence="4">Amino-acid biosynthesis; L-proline biosynthesis; L-proline from L-glutamate 5-semialdehyde: step 1/1.</text>
</comment>
<dbReference type="HAMAP" id="MF_01925">
    <property type="entry name" value="P5C_reductase"/>
    <property type="match status" value="1"/>
</dbReference>
<dbReference type="SUPFAM" id="SSF51735">
    <property type="entry name" value="NAD(P)-binding Rossmann-fold domains"/>
    <property type="match status" value="1"/>
</dbReference>
<keyword evidence="3 4" id="KW-0560">Oxidoreductase</keyword>
<dbReference type="PIRSF" id="PIRSF000193">
    <property type="entry name" value="Pyrrol-5-carb_rd"/>
    <property type="match status" value="1"/>
</dbReference>
<evidence type="ECO:0000256" key="4">
    <source>
        <dbReference type="HAMAP-Rule" id="MF_01925"/>
    </source>
</evidence>
<proteinExistence type="inferred from homology"/>
<dbReference type="GO" id="GO:0004735">
    <property type="term" value="F:pyrroline-5-carboxylate reductase activity"/>
    <property type="evidence" value="ECO:0007669"/>
    <property type="project" value="UniProtKB-UniRule"/>
</dbReference>
<gene>
    <name evidence="4 10" type="primary">proC</name>
    <name evidence="10" type="ORF">GCM10017044_00940</name>
</gene>
<evidence type="ECO:0000256" key="6">
    <source>
        <dbReference type="PIRSR" id="PIRSR000193-1"/>
    </source>
</evidence>
<evidence type="ECO:0000256" key="1">
    <source>
        <dbReference type="ARBA" id="ARBA00005525"/>
    </source>
</evidence>
<keyword evidence="4" id="KW-0641">Proline biosynthesis</keyword>
<feature type="domain" description="Pyrroline-5-carboxylate reductase dimerisation" evidence="9">
    <location>
        <begin position="153"/>
        <end position="258"/>
    </location>
</feature>
<dbReference type="RefSeq" id="WP_191249601.1">
    <property type="nucleotide sequence ID" value="NZ_BNCI01000001.1"/>
</dbReference>
<dbReference type="NCBIfam" id="TIGR00112">
    <property type="entry name" value="proC"/>
    <property type="match status" value="1"/>
</dbReference>
<comment type="catalytic activity">
    <reaction evidence="4">
        <text>L-proline + NADP(+) = (S)-1-pyrroline-5-carboxylate + NADPH + 2 H(+)</text>
        <dbReference type="Rhea" id="RHEA:14109"/>
        <dbReference type="ChEBI" id="CHEBI:15378"/>
        <dbReference type="ChEBI" id="CHEBI:17388"/>
        <dbReference type="ChEBI" id="CHEBI:57783"/>
        <dbReference type="ChEBI" id="CHEBI:58349"/>
        <dbReference type="ChEBI" id="CHEBI:60039"/>
        <dbReference type="EC" id="1.5.1.2"/>
    </reaction>
</comment>
<feature type="region of interest" description="Disordered" evidence="7">
    <location>
        <begin position="210"/>
        <end position="231"/>
    </location>
</feature>
<dbReference type="EMBL" id="BNCI01000001">
    <property type="protein sequence ID" value="GHF11056.1"/>
    <property type="molecule type" value="Genomic_DNA"/>
</dbReference>
<dbReference type="Proteomes" id="UP000630923">
    <property type="component" value="Unassembled WGS sequence"/>
</dbReference>
<comment type="caution">
    <text evidence="10">The sequence shown here is derived from an EMBL/GenBank/DDBJ whole genome shotgun (WGS) entry which is preliminary data.</text>
</comment>
<dbReference type="EC" id="1.5.1.2" evidence="4 5"/>
<dbReference type="InterPro" id="IPR000304">
    <property type="entry name" value="Pyrroline-COOH_reductase"/>
</dbReference>
<dbReference type="InterPro" id="IPR036291">
    <property type="entry name" value="NAD(P)-bd_dom_sf"/>
</dbReference>
<dbReference type="InterPro" id="IPR008927">
    <property type="entry name" value="6-PGluconate_DH-like_C_sf"/>
</dbReference>
<evidence type="ECO:0000313" key="10">
    <source>
        <dbReference type="EMBL" id="GHF11056.1"/>
    </source>
</evidence>
<dbReference type="AlphaFoldDB" id="A0A919AJ51"/>
<dbReference type="InterPro" id="IPR028939">
    <property type="entry name" value="P5C_Rdtase_cat_N"/>
</dbReference>
<comment type="similarity">
    <text evidence="1 4">Belongs to the pyrroline-5-carboxylate reductase family.</text>
</comment>
<evidence type="ECO:0000313" key="11">
    <source>
        <dbReference type="Proteomes" id="UP000630923"/>
    </source>
</evidence>
<feature type="binding site" evidence="6">
    <location>
        <begin position="61"/>
        <end position="64"/>
    </location>
    <ligand>
        <name>NADP(+)</name>
        <dbReference type="ChEBI" id="CHEBI:58349"/>
    </ligand>
</feature>
<organism evidence="10 11">
    <name type="scientific">Kordiimonas sediminis</name>
    <dbReference type="NCBI Taxonomy" id="1735581"/>
    <lineage>
        <taxon>Bacteria</taxon>
        <taxon>Pseudomonadati</taxon>
        <taxon>Pseudomonadota</taxon>
        <taxon>Alphaproteobacteria</taxon>
        <taxon>Kordiimonadales</taxon>
        <taxon>Kordiimonadaceae</taxon>
        <taxon>Kordiimonas</taxon>
    </lineage>
</organism>
<evidence type="ECO:0000256" key="7">
    <source>
        <dbReference type="SAM" id="MobiDB-lite"/>
    </source>
</evidence>
<dbReference type="Pfam" id="PF14748">
    <property type="entry name" value="P5CR_dimer"/>
    <property type="match status" value="1"/>
</dbReference>
<keyword evidence="11" id="KW-1185">Reference proteome</keyword>
<keyword evidence="4" id="KW-0963">Cytoplasm</keyword>
<reference evidence="10" key="2">
    <citation type="submission" date="2020-09" db="EMBL/GenBank/DDBJ databases">
        <authorList>
            <person name="Sun Q."/>
            <person name="Kim S."/>
        </authorList>
    </citation>
    <scope>NUCLEOTIDE SEQUENCE</scope>
    <source>
        <strain evidence="10">KCTC 42590</strain>
    </source>
</reference>
<accession>A0A919AJ51</accession>
<evidence type="ECO:0000256" key="3">
    <source>
        <dbReference type="ARBA" id="ARBA00023002"/>
    </source>
</evidence>
<dbReference type="InterPro" id="IPR029036">
    <property type="entry name" value="P5CR_dimer"/>
</dbReference>
<reference evidence="10" key="1">
    <citation type="journal article" date="2014" name="Int. J. Syst. Evol. Microbiol.">
        <title>Complete genome sequence of Corynebacterium casei LMG S-19264T (=DSM 44701T), isolated from a smear-ripened cheese.</title>
        <authorList>
            <consortium name="US DOE Joint Genome Institute (JGI-PGF)"/>
            <person name="Walter F."/>
            <person name="Albersmeier A."/>
            <person name="Kalinowski J."/>
            <person name="Ruckert C."/>
        </authorList>
    </citation>
    <scope>NUCLEOTIDE SEQUENCE</scope>
    <source>
        <strain evidence="10">KCTC 42590</strain>
    </source>
</reference>
<dbReference type="PANTHER" id="PTHR11645">
    <property type="entry name" value="PYRROLINE-5-CARBOXYLATE REDUCTASE"/>
    <property type="match status" value="1"/>
</dbReference>
<sequence length="259" mass="27426">MDILMVGCGRMGGAMLERWTTQKNAIFTVVDPAATDLPGGVRGLKQAASLGSDTFDMIIIAVKPQMIEDVMPAYDGRLRDGGCMVSIAAGYSLDSLTKAVGDVPIIRVMPNLPALIGKGATGLYASEHCSDTHKDAVSDLMAHIGLSVWVPSEDHLDRLTAVSGSGPGYVFQFIESFTEGAKALGFSDTDAQTLVLQTVLGAAEMAASTRRPASDLRDSVTSKGGTTQAGLDQLRTEQALDKLMQQTTQAAYERAVELR</sequence>
<dbReference type="Gene3D" id="3.40.50.720">
    <property type="entry name" value="NAD(P)-binding Rossmann-like Domain"/>
    <property type="match status" value="1"/>
</dbReference>
<dbReference type="SUPFAM" id="SSF48179">
    <property type="entry name" value="6-phosphogluconate dehydrogenase C-terminal domain-like"/>
    <property type="match status" value="1"/>
</dbReference>
<dbReference type="GO" id="GO:0055129">
    <property type="term" value="P:L-proline biosynthetic process"/>
    <property type="evidence" value="ECO:0007669"/>
    <property type="project" value="UniProtKB-UniRule"/>
</dbReference>
<dbReference type="Gene3D" id="1.10.3730.10">
    <property type="entry name" value="ProC C-terminal domain-like"/>
    <property type="match status" value="1"/>
</dbReference>
<feature type="compositionally biased region" description="Polar residues" evidence="7">
    <location>
        <begin position="221"/>
        <end position="230"/>
    </location>
</feature>
<evidence type="ECO:0000256" key="2">
    <source>
        <dbReference type="ARBA" id="ARBA00022857"/>
    </source>
</evidence>
<dbReference type="PANTHER" id="PTHR11645:SF0">
    <property type="entry name" value="PYRROLINE-5-CARBOXYLATE REDUCTASE 3"/>
    <property type="match status" value="1"/>
</dbReference>
<dbReference type="FunFam" id="1.10.3730.10:FF:000001">
    <property type="entry name" value="Pyrroline-5-carboxylate reductase"/>
    <property type="match status" value="1"/>
</dbReference>
<keyword evidence="2 4" id="KW-0521">NADP</keyword>
<comment type="subcellular location">
    <subcellularLocation>
        <location evidence="4">Cytoplasm</location>
    </subcellularLocation>
</comment>
<name>A0A919AJ51_9PROT</name>
<comment type="catalytic activity">
    <reaction evidence="4">
        <text>L-proline + NAD(+) = (S)-1-pyrroline-5-carboxylate + NADH + 2 H(+)</text>
        <dbReference type="Rhea" id="RHEA:14105"/>
        <dbReference type="ChEBI" id="CHEBI:15378"/>
        <dbReference type="ChEBI" id="CHEBI:17388"/>
        <dbReference type="ChEBI" id="CHEBI:57540"/>
        <dbReference type="ChEBI" id="CHEBI:57945"/>
        <dbReference type="ChEBI" id="CHEBI:60039"/>
        <dbReference type="EC" id="1.5.1.2"/>
    </reaction>
</comment>
<evidence type="ECO:0000259" key="9">
    <source>
        <dbReference type="Pfam" id="PF14748"/>
    </source>
</evidence>
<keyword evidence="4" id="KW-0028">Amino-acid biosynthesis</keyword>
<evidence type="ECO:0000256" key="5">
    <source>
        <dbReference type="NCBIfam" id="TIGR00112"/>
    </source>
</evidence>
<feature type="domain" description="Pyrroline-5-carboxylate reductase catalytic N-terminal" evidence="8">
    <location>
        <begin position="4"/>
        <end position="90"/>
    </location>
</feature>
<dbReference type="Pfam" id="PF03807">
    <property type="entry name" value="F420_oxidored"/>
    <property type="match status" value="1"/>
</dbReference>
<comment type="function">
    <text evidence="4">Catalyzes the reduction of 1-pyrroline-5-carboxylate (PCA) to L-proline.</text>
</comment>
<protein>
    <recommendedName>
        <fullName evidence="4 5">Pyrroline-5-carboxylate reductase</fullName>
        <shortName evidence="4">P5C reductase</shortName>
        <shortName evidence="4">P5CR</shortName>
        <ecNumber evidence="4 5">1.5.1.2</ecNumber>
    </recommendedName>
    <alternativeName>
        <fullName evidence="4">PCA reductase</fullName>
    </alternativeName>
</protein>
<dbReference type="GO" id="GO:0005737">
    <property type="term" value="C:cytoplasm"/>
    <property type="evidence" value="ECO:0007669"/>
    <property type="project" value="UniProtKB-SubCell"/>
</dbReference>